<dbReference type="PANTHER" id="PTHR31956:SF1">
    <property type="entry name" value="NON-SPECIFIC PHOSPHOLIPASE C1"/>
    <property type="match status" value="1"/>
</dbReference>
<feature type="non-terminal residue" evidence="4">
    <location>
        <position position="102"/>
    </location>
</feature>
<feature type="compositionally biased region" description="Low complexity" evidence="3">
    <location>
        <begin position="93"/>
        <end position="102"/>
    </location>
</feature>
<dbReference type="Pfam" id="PF04185">
    <property type="entry name" value="Phosphoesterase"/>
    <property type="match status" value="1"/>
</dbReference>
<evidence type="ECO:0000313" key="5">
    <source>
        <dbReference type="Proteomes" id="UP000037020"/>
    </source>
</evidence>
<accession>A0ABR5JBN8</accession>
<comment type="caution">
    <text evidence="4">The sequence shown here is derived from an EMBL/GenBank/DDBJ whole genome shotgun (WGS) entry which is preliminary data.</text>
</comment>
<gene>
    <name evidence="4" type="ORF">ADK38_06265</name>
</gene>
<evidence type="ECO:0000256" key="1">
    <source>
        <dbReference type="ARBA" id="ARBA00022801"/>
    </source>
</evidence>
<name>A0ABR5JBN8_9ACTN</name>
<dbReference type="PANTHER" id="PTHR31956">
    <property type="entry name" value="NON-SPECIFIC PHOSPHOLIPASE C4-RELATED"/>
    <property type="match status" value="1"/>
</dbReference>
<keyword evidence="2" id="KW-0843">Virulence</keyword>
<evidence type="ECO:0000313" key="4">
    <source>
        <dbReference type="EMBL" id="KOG90874.1"/>
    </source>
</evidence>
<dbReference type="InterPro" id="IPR007312">
    <property type="entry name" value="Phosphoesterase"/>
</dbReference>
<keyword evidence="1" id="KW-0378">Hydrolase</keyword>
<evidence type="ECO:0008006" key="6">
    <source>
        <dbReference type="Google" id="ProtNLM"/>
    </source>
</evidence>
<evidence type="ECO:0000256" key="3">
    <source>
        <dbReference type="SAM" id="MobiDB-lite"/>
    </source>
</evidence>
<organism evidence="4 5">
    <name type="scientific">Streptomyces varsoviensis</name>
    <dbReference type="NCBI Taxonomy" id="67373"/>
    <lineage>
        <taxon>Bacteria</taxon>
        <taxon>Bacillati</taxon>
        <taxon>Actinomycetota</taxon>
        <taxon>Actinomycetes</taxon>
        <taxon>Kitasatosporales</taxon>
        <taxon>Streptomycetaceae</taxon>
        <taxon>Streptomyces</taxon>
    </lineage>
</organism>
<evidence type="ECO:0000256" key="2">
    <source>
        <dbReference type="ARBA" id="ARBA00023026"/>
    </source>
</evidence>
<sequence>MDTTRYNAQNANGLPHDWKTSHDAINHGAMNQWISAKGERCMGYFTREDIPYQYALADAFTVADHYFASLAGPTDPNRLYLWSGTAGPGTDGTTGPFTDNSV</sequence>
<dbReference type="InterPro" id="IPR017850">
    <property type="entry name" value="Alkaline_phosphatase_core_sf"/>
</dbReference>
<dbReference type="Gene3D" id="3.40.720.10">
    <property type="entry name" value="Alkaline Phosphatase, subunit A"/>
    <property type="match status" value="1"/>
</dbReference>
<keyword evidence="5" id="KW-1185">Reference proteome</keyword>
<dbReference type="Proteomes" id="UP000037020">
    <property type="component" value="Unassembled WGS sequence"/>
</dbReference>
<dbReference type="EMBL" id="LGUT01000514">
    <property type="protein sequence ID" value="KOG90874.1"/>
    <property type="molecule type" value="Genomic_DNA"/>
</dbReference>
<feature type="region of interest" description="Disordered" evidence="3">
    <location>
        <begin position="83"/>
        <end position="102"/>
    </location>
</feature>
<reference evidence="4 5" key="1">
    <citation type="submission" date="2015-07" db="EMBL/GenBank/DDBJ databases">
        <authorList>
            <person name="Ju K.-S."/>
            <person name="Doroghazi J.R."/>
            <person name="Metcalf W.W."/>
        </authorList>
    </citation>
    <scope>NUCLEOTIDE SEQUENCE [LARGE SCALE GENOMIC DNA]</scope>
    <source>
        <strain evidence="4 5">NRRL B-3589</strain>
    </source>
</reference>
<proteinExistence type="predicted"/>
<protein>
    <recommendedName>
        <fullName evidence="6">Phospholipase C</fullName>
    </recommendedName>
</protein>